<proteinExistence type="predicted"/>
<accession>A0A0F0CU63</accession>
<organism evidence="1 2">
    <name type="scientific">Candidatus Omnitrophus magneticus</name>
    <dbReference type="NCBI Taxonomy" id="1609969"/>
    <lineage>
        <taxon>Bacteria</taxon>
        <taxon>Pseudomonadati</taxon>
        <taxon>Candidatus Omnitrophota</taxon>
        <taxon>Candidatus Omnitrophus</taxon>
    </lineage>
</organism>
<dbReference type="EMBL" id="JYNY01000232">
    <property type="protein sequence ID" value="KJJ84975.1"/>
    <property type="molecule type" value="Genomic_DNA"/>
</dbReference>
<comment type="caution">
    <text evidence="1">The sequence shown here is derived from an EMBL/GenBank/DDBJ whole genome shotgun (WGS) entry which is preliminary data.</text>
</comment>
<gene>
    <name evidence="1" type="ORF">OMAG_001205</name>
</gene>
<evidence type="ECO:0000313" key="2">
    <source>
        <dbReference type="Proteomes" id="UP000033428"/>
    </source>
</evidence>
<dbReference type="AlphaFoldDB" id="A0A0F0CU63"/>
<protein>
    <submittedName>
        <fullName evidence="1">Uncharacterized protein</fullName>
    </submittedName>
</protein>
<evidence type="ECO:0000313" key="1">
    <source>
        <dbReference type="EMBL" id="KJJ84975.1"/>
    </source>
</evidence>
<keyword evidence="2" id="KW-1185">Reference proteome</keyword>
<dbReference type="Proteomes" id="UP000033428">
    <property type="component" value="Unassembled WGS sequence"/>
</dbReference>
<name>A0A0F0CU63_9BACT</name>
<reference evidence="1 2" key="1">
    <citation type="submission" date="2015-02" db="EMBL/GenBank/DDBJ databases">
        <title>Single-cell genomics of uncultivated deep-branching MTB reveals a conserved set of magnetosome genes.</title>
        <authorList>
            <person name="Kolinko S."/>
            <person name="Richter M."/>
            <person name="Glockner F.O."/>
            <person name="Brachmann A."/>
            <person name="Schuler D."/>
        </authorList>
    </citation>
    <scope>NUCLEOTIDE SEQUENCE [LARGE SCALE GENOMIC DNA]</scope>
    <source>
        <strain evidence="1">SKK-01</strain>
    </source>
</reference>
<sequence>MLRTQLLIPKWLDTYIEKTSRLSNLSKGEVMRAMMCLSILNALKIDNFTVPNFDKITSIFENLARHSDAFDSKSIKDIHDDLFFETRKTIQTRFEGLFDDEINID</sequence>